<accession>A0AA38NLT6</accession>
<proteinExistence type="predicted"/>
<protein>
    <submittedName>
        <fullName evidence="1">Uncharacterized protein</fullName>
    </submittedName>
</protein>
<dbReference type="Proteomes" id="UP001163798">
    <property type="component" value="Unassembled WGS sequence"/>
</dbReference>
<evidence type="ECO:0000313" key="1">
    <source>
        <dbReference type="EMBL" id="KAJ3784879.1"/>
    </source>
</evidence>
<reference evidence="1" key="1">
    <citation type="submission" date="2022-08" db="EMBL/GenBank/DDBJ databases">
        <authorList>
            <consortium name="DOE Joint Genome Institute"/>
            <person name="Min B."/>
            <person name="Riley R."/>
            <person name="Sierra-Patev S."/>
            <person name="Naranjo-Ortiz M."/>
            <person name="Looney B."/>
            <person name="Konkel Z."/>
            <person name="Slot J.C."/>
            <person name="Sakamoto Y."/>
            <person name="Steenwyk J.L."/>
            <person name="Rokas A."/>
            <person name="Carro J."/>
            <person name="Camarero S."/>
            <person name="Ferreira P."/>
            <person name="Molpeceres G."/>
            <person name="Ruiz-Duenas F.J."/>
            <person name="Serrano A."/>
            <person name="Henrissat B."/>
            <person name="Drula E."/>
            <person name="Hughes K.W."/>
            <person name="Mata J.L."/>
            <person name="Ishikawa N.K."/>
            <person name="Vargas-Isla R."/>
            <person name="Ushijima S."/>
            <person name="Smith C.A."/>
            <person name="Ahrendt S."/>
            <person name="Andreopoulos W."/>
            <person name="He G."/>
            <person name="Labutti K."/>
            <person name="Lipzen A."/>
            <person name="Ng V."/>
            <person name="Sandor L."/>
            <person name="Barry K."/>
            <person name="Martinez A.T."/>
            <person name="Xiao Y."/>
            <person name="Gibbons J.G."/>
            <person name="Terashima K."/>
            <person name="Hibbett D.S."/>
            <person name="Grigoriev I.V."/>
        </authorList>
    </citation>
    <scope>NUCLEOTIDE SEQUENCE</scope>
    <source>
        <strain evidence="1">TFB10291</strain>
    </source>
</reference>
<sequence length="214" mass="24550">MLEGSRPKTNDILCTTLVNPHQFKLGDAEMDENDPDFTELDRYDAQLDKHMLRPMAYWRVPVGNEEDDTPPKKPSAVQTQSVAMSLPFDKDSVSRSGTAAVDQVFENDNQQQASPHHRHHYRIISNDPMRRQTTMHELFHGRTDVTKRGVFLRDFNRLPDAQSYLSPSFGPALEILTELADVLTTAYTHSEKKYPAGIDDQYFMVHNDFLPFII</sequence>
<dbReference type="AlphaFoldDB" id="A0AA38NLT6"/>
<name>A0AA38NLT6_9AGAR</name>
<organism evidence="1 2">
    <name type="scientific">Lentinula aff. detonsa</name>
    <dbReference type="NCBI Taxonomy" id="2804958"/>
    <lineage>
        <taxon>Eukaryota</taxon>
        <taxon>Fungi</taxon>
        <taxon>Dikarya</taxon>
        <taxon>Basidiomycota</taxon>
        <taxon>Agaricomycotina</taxon>
        <taxon>Agaricomycetes</taxon>
        <taxon>Agaricomycetidae</taxon>
        <taxon>Agaricales</taxon>
        <taxon>Marasmiineae</taxon>
        <taxon>Omphalotaceae</taxon>
        <taxon>Lentinula</taxon>
    </lineage>
</organism>
<dbReference type="EMBL" id="MU793360">
    <property type="protein sequence ID" value="KAJ3784879.1"/>
    <property type="molecule type" value="Genomic_DNA"/>
</dbReference>
<keyword evidence="2" id="KW-1185">Reference proteome</keyword>
<comment type="caution">
    <text evidence="1">The sequence shown here is derived from an EMBL/GenBank/DDBJ whole genome shotgun (WGS) entry which is preliminary data.</text>
</comment>
<gene>
    <name evidence="1" type="ORF">GGU10DRAFT_376312</name>
</gene>
<evidence type="ECO:0000313" key="2">
    <source>
        <dbReference type="Proteomes" id="UP001163798"/>
    </source>
</evidence>